<dbReference type="SUPFAM" id="SSF54427">
    <property type="entry name" value="NTF2-like"/>
    <property type="match status" value="1"/>
</dbReference>
<organism evidence="1 2">
    <name type="scientific">Populus euphratica</name>
    <name type="common">Euphrates poplar</name>
    <dbReference type="NCBI Taxonomy" id="75702"/>
    <lineage>
        <taxon>Eukaryota</taxon>
        <taxon>Viridiplantae</taxon>
        <taxon>Streptophyta</taxon>
        <taxon>Embryophyta</taxon>
        <taxon>Tracheophyta</taxon>
        <taxon>Spermatophyta</taxon>
        <taxon>Magnoliopsida</taxon>
        <taxon>eudicotyledons</taxon>
        <taxon>Gunneridae</taxon>
        <taxon>Pentapetalae</taxon>
        <taxon>rosids</taxon>
        <taxon>fabids</taxon>
        <taxon>Malpighiales</taxon>
        <taxon>Salicaceae</taxon>
        <taxon>Saliceae</taxon>
        <taxon>Populus</taxon>
    </lineage>
</organism>
<dbReference type="RefSeq" id="XP_011005689.1">
    <property type="nucleotide sequence ID" value="XM_011007387.1"/>
</dbReference>
<dbReference type="Proteomes" id="UP000694918">
    <property type="component" value="Unplaced"/>
</dbReference>
<evidence type="ECO:0000313" key="2">
    <source>
        <dbReference type="RefSeq" id="XP_011005689.1"/>
    </source>
</evidence>
<dbReference type="KEGG" id="peu:105111904"/>
<dbReference type="Pfam" id="PF10184">
    <property type="entry name" value="DUF2358"/>
    <property type="match status" value="1"/>
</dbReference>
<accession>A0AAJ6X532</accession>
<dbReference type="InterPro" id="IPR018790">
    <property type="entry name" value="DUF2358"/>
</dbReference>
<sequence length="227" mass="25702">MSVTKMAGICSLNPTTLMTFKRIHGIRCCSGATDNENKSQTRTKTPQILKLAVSGVTELLRVFSFSGKERLEKVNNKDRDEISVSGIDDVIMILKSDYENAYFVTAGVFTSTIYDEDCIFEDPTIKFQGTKLYSRNLNLLVPFFDSPSIGLQNIEKGVNSETYFVLARWKLRTYLKFPWRPLISIDGSTVYELDNKLKIVRHSESWNVSALEAIGQIFTPSFDRPGE</sequence>
<dbReference type="GeneID" id="105111904"/>
<dbReference type="AlphaFoldDB" id="A0AAJ6X532"/>
<evidence type="ECO:0000313" key="1">
    <source>
        <dbReference type="Proteomes" id="UP000694918"/>
    </source>
</evidence>
<keyword evidence="1" id="KW-1185">Reference proteome</keyword>
<reference evidence="2" key="1">
    <citation type="submission" date="2025-08" db="UniProtKB">
        <authorList>
            <consortium name="RefSeq"/>
        </authorList>
    </citation>
    <scope>IDENTIFICATION</scope>
</reference>
<proteinExistence type="predicted"/>
<dbReference type="PANTHER" id="PTHR34123:SF4">
    <property type="entry name" value="PHOSPHORIBOSYLTRANSFERASE-LIKE PROTEIN, PUTATIVE (DUF2358)-RELATED"/>
    <property type="match status" value="1"/>
</dbReference>
<dbReference type="PANTHER" id="PTHR34123">
    <property type="entry name" value="OS04G0578200 PROTEIN"/>
    <property type="match status" value="1"/>
</dbReference>
<gene>
    <name evidence="2" type="primary">LOC105111904</name>
</gene>
<protein>
    <submittedName>
        <fullName evidence="2">Uncharacterized protein LOC105111904 isoform X1</fullName>
    </submittedName>
</protein>
<dbReference type="InterPro" id="IPR032710">
    <property type="entry name" value="NTF2-like_dom_sf"/>
</dbReference>
<name>A0AAJ6X532_POPEU</name>